<sequence>MIEFESFLLLLFNDLRKQGIPLGISDYLLATKAVREGVGLEDVERLKRFLRLLWAKSKEDQEIFDTAFAHWVKPRLEATIKTKSITSNFDRNKFPFDSNDSSPGSTSQKRFGNPEKEESRTGPQKYNRQIAIPFSSPRQISLEKTESIQPEIKYHLTPRLPISMREMAGIWRHLRRLRREGIPEDLDVDGTIKDICVTGFFRSPVLQPRRRNQVKLVLLIDCEGSMAPFTLLISALQESMEKGGLLGKTRTYYFHDCPEGFLFEQPNLTVPVSIEEVLSDQAKSNSVLIFSDAGAARGSYDGRRLADTKAFLKILSAYTYLYAWLNPVPAARWRVTTAEDIAHLVPMFPLDREGLNDTVKILQGHPFPPGVGLDD</sequence>
<dbReference type="Pfam" id="PF05762">
    <property type="entry name" value="VWA_CoxE"/>
    <property type="match status" value="1"/>
</dbReference>
<name>A0ABV4X6E1_9CYAN</name>
<evidence type="ECO:0000256" key="1">
    <source>
        <dbReference type="SAM" id="MobiDB-lite"/>
    </source>
</evidence>
<keyword evidence="3" id="KW-1185">Reference proteome</keyword>
<reference evidence="2 3" key="1">
    <citation type="submission" date="2024-09" db="EMBL/GenBank/DDBJ databases">
        <title>Floridaenema gen nov. (Aerosakkonemataceae, Aerosakkonematales ord. nov., Cyanobacteria) from benthic tropical and subtropical fresh waters, with the description of four new species.</title>
        <authorList>
            <person name="Moretto J.A."/>
            <person name="Berthold D.E."/>
            <person name="Lefler F.W."/>
            <person name="Huang I.-S."/>
            <person name="Laughinghouse H. IV."/>
        </authorList>
    </citation>
    <scope>NUCLEOTIDE SEQUENCE [LARGE SCALE GENOMIC DNA]</scope>
    <source>
        <strain evidence="2 3">BLCC-F46</strain>
    </source>
</reference>
<dbReference type="EMBL" id="JBHFNQ010000101">
    <property type="protein sequence ID" value="MFB2877753.1"/>
    <property type="molecule type" value="Genomic_DNA"/>
</dbReference>
<evidence type="ECO:0000313" key="3">
    <source>
        <dbReference type="Proteomes" id="UP001576774"/>
    </source>
</evidence>
<dbReference type="PANTHER" id="PTHR39338">
    <property type="entry name" value="BLL5662 PROTEIN-RELATED"/>
    <property type="match status" value="1"/>
</dbReference>
<dbReference type="PANTHER" id="PTHR39338:SF7">
    <property type="entry name" value="BLL6692 PROTEIN"/>
    <property type="match status" value="1"/>
</dbReference>
<accession>A0ABV4X6E1</accession>
<dbReference type="Proteomes" id="UP001576774">
    <property type="component" value="Unassembled WGS sequence"/>
</dbReference>
<dbReference type="InterPro" id="IPR008912">
    <property type="entry name" value="Uncharacterised_CoxE"/>
</dbReference>
<proteinExistence type="predicted"/>
<comment type="caution">
    <text evidence="2">The sequence shown here is derived from an EMBL/GenBank/DDBJ whole genome shotgun (WGS) entry which is preliminary data.</text>
</comment>
<protein>
    <submittedName>
        <fullName evidence="2">VWA domain-containing protein</fullName>
    </submittedName>
</protein>
<dbReference type="RefSeq" id="WP_413270847.1">
    <property type="nucleotide sequence ID" value="NZ_JBHFNQ010000101.1"/>
</dbReference>
<gene>
    <name evidence="2" type="ORF">ACE1CC_12940</name>
</gene>
<feature type="region of interest" description="Disordered" evidence="1">
    <location>
        <begin position="92"/>
        <end position="130"/>
    </location>
</feature>
<feature type="compositionally biased region" description="Polar residues" evidence="1">
    <location>
        <begin position="98"/>
        <end position="110"/>
    </location>
</feature>
<organism evidence="2 3">
    <name type="scientific">Floridaenema aerugineum BLCC-F46</name>
    <dbReference type="NCBI Taxonomy" id="3153654"/>
    <lineage>
        <taxon>Bacteria</taxon>
        <taxon>Bacillati</taxon>
        <taxon>Cyanobacteriota</taxon>
        <taxon>Cyanophyceae</taxon>
        <taxon>Oscillatoriophycideae</taxon>
        <taxon>Aerosakkonematales</taxon>
        <taxon>Aerosakkonemataceae</taxon>
        <taxon>Floridanema</taxon>
        <taxon>Floridanema aerugineum</taxon>
    </lineage>
</organism>
<evidence type="ECO:0000313" key="2">
    <source>
        <dbReference type="EMBL" id="MFB2877753.1"/>
    </source>
</evidence>